<dbReference type="GeneID" id="14295810"/>
<reference evidence="1 2" key="1">
    <citation type="submission" date="2012-06" db="EMBL/GenBank/DDBJ databases">
        <title>Bacteriophages quickly and effectively reduce contamination of various foods with Salmonella.</title>
        <authorList>
            <person name="Woolston J."/>
            <person name="Parks A.R."/>
            <person name="Hanna L.F."/>
            <person name="Charbonneau D."/>
            <person name="Sulakvelidze A."/>
        </authorList>
    </citation>
    <scope>NUCLEOTIDE SEQUENCE [LARGE SCALE GENOMIC DNA]</scope>
    <source>
        <strain evidence="1">SKML-39</strain>
    </source>
</reference>
<keyword evidence="2" id="KW-1185">Reference proteome</keyword>
<dbReference type="KEGG" id="vg:14295810"/>
<dbReference type="Proteomes" id="UP000007005">
    <property type="component" value="Segment"/>
</dbReference>
<evidence type="ECO:0000313" key="2">
    <source>
        <dbReference type="Proteomes" id="UP000007005"/>
    </source>
</evidence>
<dbReference type="RefSeq" id="YP_007236158.1">
    <property type="nucleotide sequence ID" value="NC_019910.1"/>
</dbReference>
<organism evidence="1 2">
    <name type="scientific">Salmonella phage SKML-39</name>
    <dbReference type="NCBI Taxonomy" id="1204528"/>
    <lineage>
        <taxon>Viruses</taxon>
        <taxon>Duplodnaviria</taxon>
        <taxon>Heunggongvirae</taxon>
        <taxon>Uroviricota</taxon>
        <taxon>Caudoviricetes</taxon>
        <taxon>Pantevenvirales</taxon>
        <taxon>Ackermannviridae</taxon>
        <taxon>Aglimvirinae</taxon>
        <taxon>Agtrevirus</taxon>
        <taxon>Agtrevirus SKML39</taxon>
    </lineage>
</organism>
<dbReference type="EMBL" id="JX181829">
    <property type="protein sequence ID" value="AFU64406.1"/>
    <property type="molecule type" value="Genomic_DNA"/>
</dbReference>
<accession>K4I309</accession>
<protein>
    <submittedName>
        <fullName evidence="1">Uncharacterized protein</fullName>
    </submittedName>
</protein>
<sequence>MTTKIVIQWDDNRSRCPHKTITFLEDDRVVEERIECDQVQHGDLLVNTPSGRTQVLKPFSMVICDCCNSRGTIMLEGEPEAFVEDGQICFNCP</sequence>
<evidence type="ECO:0000313" key="1">
    <source>
        <dbReference type="EMBL" id="AFU64406.1"/>
    </source>
</evidence>
<proteinExistence type="predicted"/>
<name>K4I309_9CAUD</name>